<name>A0A0G4ELG0_VITBC</name>
<dbReference type="PhylomeDB" id="A0A0G4ELG0"/>
<organism evidence="1 2">
    <name type="scientific">Vitrella brassicaformis (strain CCMP3155)</name>
    <dbReference type="NCBI Taxonomy" id="1169540"/>
    <lineage>
        <taxon>Eukaryota</taxon>
        <taxon>Sar</taxon>
        <taxon>Alveolata</taxon>
        <taxon>Colpodellida</taxon>
        <taxon>Vitrellaceae</taxon>
        <taxon>Vitrella</taxon>
    </lineage>
</organism>
<dbReference type="VEuPathDB" id="CryptoDB:Vbra_5095"/>
<dbReference type="PANTHER" id="PTHR24121:SF23">
    <property type="entry name" value="NO MECHANORECEPTOR POTENTIAL C, ISOFORM H"/>
    <property type="match status" value="1"/>
</dbReference>
<dbReference type="InParanoid" id="A0A0G4ELG0"/>
<dbReference type="STRING" id="1169540.A0A0G4ELG0"/>
<reference evidence="1 2" key="1">
    <citation type="submission" date="2014-11" db="EMBL/GenBank/DDBJ databases">
        <authorList>
            <person name="Zhu J."/>
            <person name="Qi W."/>
            <person name="Song R."/>
        </authorList>
    </citation>
    <scope>NUCLEOTIDE SEQUENCE [LARGE SCALE GENOMIC DNA]</scope>
</reference>
<evidence type="ECO:0000313" key="2">
    <source>
        <dbReference type="Proteomes" id="UP000041254"/>
    </source>
</evidence>
<dbReference type="SUPFAM" id="SSF48403">
    <property type="entry name" value="Ankyrin repeat"/>
    <property type="match status" value="1"/>
</dbReference>
<proteinExistence type="predicted"/>
<evidence type="ECO:0000313" key="1">
    <source>
        <dbReference type="EMBL" id="CEL97844.1"/>
    </source>
</evidence>
<dbReference type="Proteomes" id="UP000041254">
    <property type="component" value="Unassembled WGS sequence"/>
</dbReference>
<dbReference type="AlphaFoldDB" id="A0A0G4ELG0"/>
<accession>A0A0G4ELG0</accession>
<dbReference type="InterPro" id="IPR002110">
    <property type="entry name" value="Ankyrin_rpt"/>
</dbReference>
<sequence>MHYAVLNGRVAVVNQLLEWDPKLLDAPNDDGWTPFMVAAQEGDVDVMEALYAKGGKKLLTETFNFGRTPLHCAVFNDQPAAVSQLLEWGGGALLDIVKRGGWCEPYISATPWELAHKYGKQEIIDIMKPYKRINIARNCYLFMRALGEAA</sequence>
<dbReference type="PANTHER" id="PTHR24121">
    <property type="entry name" value="NO MECHANORECEPTOR POTENTIAL C, ISOFORM D-RELATED"/>
    <property type="match status" value="1"/>
</dbReference>
<dbReference type="SMART" id="SM00248">
    <property type="entry name" value="ANK"/>
    <property type="match status" value="2"/>
</dbReference>
<dbReference type="OrthoDB" id="194358at2759"/>
<dbReference type="InterPro" id="IPR036770">
    <property type="entry name" value="Ankyrin_rpt-contain_sf"/>
</dbReference>
<dbReference type="Gene3D" id="1.25.40.20">
    <property type="entry name" value="Ankyrin repeat-containing domain"/>
    <property type="match status" value="2"/>
</dbReference>
<protein>
    <submittedName>
        <fullName evidence="1">Uncharacterized protein</fullName>
    </submittedName>
</protein>
<gene>
    <name evidence="1" type="ORF">Vbra_5095</name>
</gene>
<dbReference type="EMBL" id="CDMY01000257">
    <property type="protein sequence ID" value="CEL97844.1"/>
    <property type="molecule type" value="Genomic_DNA"/>
</dbReference>
<keyword evidence="2" id="KW-1185">Reference proteome</keyword>
<dbReference type="Pfam" id="PF12796">
    <property type="entry name" value="Ank_2"/>
    <property type="match status" value="1"/>
</dbReference>